<gene>
    <name evidence="2" type="ORF">B0A55_12454</name>
</gene>
<feature type="region of interest" description="Disordered" evidence="1">
    <location>
        <begin position="268"/>
        <end position="353"/>
    </location>
</feature>
<feature type="compositionally biased region" description="Low complexity" evidence="1">
    <location>
        <begin position="177"/>
        <end position="186"/>
    </location>
</feature>
<proteinExistence type="predicted"/>
<dbReference type="EMBL" id="NAJQ01001478">
    <property type="protein sequence ID" value="TKA58261.1"/>
    <property type="molecule type" value="Genomic_DNA"/>
</dbReference>
<reference evidence="2 3" key="1">
    <citation type="submission" date="2017-03" db="EMBL/GenBank/DDBJ databases">
        <title>Genomes of endolithic fungi from Antarctica.</title>
        <authorList>
            <person name="Coleine C."/>
            <person name="Masonjones S."/>
            <person name="Stajich J.E."/>
        </authorList>
    </citation>
    <scope>NUCLEOTIDE SEQUENCE [LARGE SCALE GENOMIC DNA]</scope>
    <source>
        <strain evidence="2 3">CCFEE 5184</strain>
    </source>
</reference>
<feature type="compositionally biased region" description="Low complexity" evidence="1">
    <location>
        <begin position="311"/>
        <end position="325"/>
    </location>
</feature>
<dbReference type="OrthoDB" id="3886346at2759"/>
<comment type="caution">
    <text evidence="2">The sequence shown here is derived from an EMBL/GenBank/DDBJ whole genome shotgun (WGS) entry which is preliminary data.</text>
</comment>
<evidence type="ECO:0000313" key="3">
    <source>
        <dbReference type="Proteomes" id="UP000309340"/>
    </source>
</evidence>
<evidence type="ECO:0000256" key="1">
    <source>
        <dbReference type="SAM" id="MobiDB-lite"/>
    </source>
</evidence>
<feature type="region of interest" description="Disordered" evidence="1">
    <location>
        <begin position="161"/>
        <end position="192"/>
    </location>
</feature>
<feature type="compositionally biased region" description="Basic and acidic residues" evidence="1">
    <location>
        <begin position="74"/>
        <end position="87"/>
    </location>
</feature>
<feature type="compositionally biased region" description="Basic and acidic residues" evidence="1">
    <location>
        <begin position="268"/>
        <end position="301"/>
    </location>
</feature>
<evidence type="ECO:0000313" key="2">
    <source>
        <dbReference type="EMBL" id="TKA58261.1"/>
    </source>
</evidence>
<name>A0A4U0W797_9PEZI</name>
<feature type="compositionally biased region" description="Acidic residues" evidence="1">
    <location>
        <begin position="332"/>
        <end position="351"/>
    </location>
</feature>
<dbReference type="Proteomes" id="UP000309340">
    <property type="component" value="Unassembled WGS sequence"/>
</dbReference>
<sequence>MADDALNCIKSLLQSVPTWIADIETILAAARAKQDEILFEQQPADQPLDESEHLYEPEHVPSTSPSSHTRRTGGAREGDRHDAERGDSQAPLLRPQLPHLTGSDALRLSQRKRKTASVCSGNESGPCKYRSRAMVVIYYDGDTQKRFETLVQSIGIGRNAVKKGTTKAAMNRLSRTSSGNSDGSSSADEEEALDLSKLQYKSTRPVRGHAGNESAPDVVHKIDTFLELGQSLCERAAHQVLRDGDCALELSNAKKHLAEARELAERELPGLQERAQRNEDRQRRREERRRIKHVAEEKEQESAPASKQTESAPPAASPVPSLISSCPSDGNLEVDLEADDEEDSEDNEGDFAADALHLGKYQMRSSRLMAH</sequence>
<dbReference type="STRING" id="329884.A0A4U0W797"/>
<protein>
    <submittedName>
        <fullName evidence="2">Uncharacterized protein</fullName>
    </submittedName>
</protein>
<keyword evidence="3" id="KW-1185">Reference proteome</keyword>
<dbReference type="AlphaFoldDB" id="A0A4U0W797"/>
<accession>A0A4U0W797</accession>
<feature type="region of interest" description="Disordered" evidence="1">
    <location>
        <begin position="55"/>
        <end position="124"/>
    </location>
</feature>
<organism evidence="2 3">
    <name type="scientific">Friedmanniomyces simplex</name>
    <dbReference type="NCBI Taxonomy" id="329884"/>
    <lineage>
        <taxon>Eukaryota</taxon>
        <taxon>Fungi</taxon>
        <taxon>Dikarya</taxon>
        <taxon>Ascomycota</taxon>
        <taxon>Pezizomycotina</taxon>
        <taxon>Dothideomycetes</taxon>
        <taxon>Dothideomycetidae</taxon>
        <taxon>Mycosphaerellales</taxon>
        <taxon>Teratosphaeriaceae</taxon>
        <taxon>Friedmanniomyces</taxon>
    </lineage>
</organism>